<name>A0A941I0M8_9MICO</name>
<feature type="chain" id="PRO_5037558763" evidence="1">
    <location>
        <begin position="28"/>
        <end position="213"/>
    </location>
</feature>
<dbReference type="Proteomes" id="UP000677016">
    <property type="component" value="Unassembled WGS sequence"/>
</dbReference>
<evidence type="ECO:0000256" key="1">
    <source>
        <dbReference type="SAM" id="SignalP"/>
    </source>
</evidence>
<dbReference type="Pfam" id="PF07510">
    <property type="entry name" value="GmrSD_C"/>
    <property type="match status" value="1"/>
</dbReference>
<dbReference type="AlphaFoldDB" id="A0A941I0M8"/>
<gene>
    <name evidence="3" type="ORF">KC207_12350</name>
</gene>
<keyword evidence="3" id="KW-0378">Hydrolase</keyword>
<feature type="domain" description="GmrSD restriction endonucleases C-terminal" evidence="2">
    <location>
        <begin position="88"/>
        <end position="196"/>
    </location>
</feature>
<keyword evidence="3" id="KW-0540">Nuclease</keyword>
<reference evidence="3" key="1">
    <citation type="submission" date="2021-04" db="EMBL/GenBank/DDBJ databases">
        <title>Phycicoccus avicenniae sp. nov., a novel endophytic actinomycetes isolated from branch of Avicennia mariana.</title>
        <authorList>
            <person name="Tuo L."/>
        </authorList>
    </citation>
    <scope>NUCLEOTIDE SEQUENCE</scope>
    <source>
        <strain evidence="3">BSK3Z-2</strain>
    </source>
</reference>
<evidence type="ECO:0000313" key="4">
    <source>
        <dbReference type="Proteomes" id="UP000677016"/>
    </source>
</evidence>
<dbReference type="RefSeq" id="WP_211603414.1">
    <property type="nucleotide sequence ID" value="NZ_JAGSNF010000017.1"/>
</dbReference>
<comment type="caution">
    <text evidence="3">The sequence shown here is derived from an EMBL/GenBank/DDBJ whole genome shotgun (WGS) entry which is preliminary data.</text>
</comment>
<evidence type="ECO:0000259" key="2">
    <source>
        <dbReference type="Pfam" id="PF07510"/>
    </source>
</evidence>
<dbReference type="GO" id="GO:0004519">
    <property type="term" value="F:endonuclease activity"/>
    <property type="evidence" value="ECO:0007669"/>
    <property type="project" value="UniProtKB-KW"/>
</dbReference>
<evidence type="ECO:0000313" key="3">
    <source>
        <dbReference type="EMBL" id="MBR7744080.1"/>
    </source>
</evidence>
<dbReference type="PANTHER" id="PTHR24094">
    <property type="entry name" value="SECRETED PROTEIN"/>
    <property type="match status" value="1"/>
</dbReference>
<protein>
    <submittedName>
        <fullName evidence="3">HNH endonuclease</fullName>
    </submittedName>
</protein>
<organism evidence="3 4">
    <name type="scientific">Phycicoccus avicenniae</name>
    <dbReference type="NCBI Taxonomy" id="2828860"/>
    <lineage>
        <taxon>Bacteria</taxon>
        <taxon>Bacillati</taxon>
        <taxon>Actinomycetota</taxon>
        <taxon>Actinomycetes</taxon>
        <taxon>Micrococcales</taxon>
        <taxon>Intrasporangiaceae</taxon>
        <taxon>Phycicoccus</taxon>
    </lineage>
</organism>
<feature type="signal peptide" evidence="1">
    <location>
        <begin position="1"/>
        <end position="27"/>
    </location>
</feature>
<proteinExistence type="predicted"/>
<keyword evidence="1" id="KW-0732">Signal</keyword>
<keyword evidence="3" id="KW-0255">Endonuclease</keyword>
<dbReference type="InterPro" id="IPR011089">
    <property type="entry name" value="GmrSD_C"/>
</dbReference>
<dbReference type="EMBL" id="JAGSNF010000017">
    <property type="protein sequence ID" value="MBR7744080.1"/>
    <property type="molecule type" value="Genomic_DNA"/>
</dbReference>
<dbReference type="PANTHER" id="PTHR24094:SF15">
    <property type="entry name" value="AMP-DEPENDENT SYNTHETASE_LIGASE DOMAIN-CONTAINING PROTEIN-RELATED"/>
    <property type="match status" value="1"/>
</dbReference>
<keyword evidence="4" id="KW-1185">Reference proteome</keyword>
<accession>A0A941I0M8</accession>
<sequence>MRSTIAFAASALVAAAVGLALPSSAQAAYQTTPARILNALDVRAESNSGYDRAKFPHWLDVDKDCQDTREEVLVAESRVRIGGCSFSTGRWYSMYDGRWYTRKAQVDIDHHVALAEAWGSGARSWSKDRRTRFANDLYAPSLNVMTPSLNRYQKNAYDPGQWMPPKNRCRYAVDWVKVKYRWRLSIDSREKAALQRILSGTCGSRTVVLPRRA</sequence>